<keyword evidence="2" id="KW-1185">Reference proteome</keyword>
<accession>A0A835YLI2</accession>
<dbReference type="Proteomes" id="UP000664859">
    <property type="component" value="Unassembled WGS sequence"/>
</dbReference>
<protein>
    <submittedName>
        <fullName evidence="1">Uncharacterized protein</fullName>
    </submittedName>
</protein>
<sequence>MSAALDSGAASAEGELSGAADEVTAVAAAAPAEEESAAAAVPTAETIVEAATEAADDTAAEVTALETMDGVASVKDAVTGEVAPAAEGLAAAATEADPSTRFDDIASRLRSGLSLTKIGRTGRSASRKFIATEGLTEIGWGGKRFPMAECTGVAREGERGFSLAFPSRKLDITANSAEEADELVAVFQQAMDDMRTEA</sequence>
<dbReference type="EMBL" id="JAFCMP010000525">
    <property type="protein sequence ID" value="KAG5177449.1"/>
    <property type="molecule type" value="Genomic_DNA"/>
</dbReference>
<gene>
    <name evidence="1" type="ORF">JKP88DRAFT_216063</name>
</gene>
<dbReference type="AlphaFoldDB" id="A0A835YLI2"/>
<proteinExistence type="predicted"/>
<evidence type="ECO:0000313" key="1">
    <source>
        <dbReference type="EMBL" id="KAG5177449.1"/>
    </source>
</evidence>
<evidence type="ECO:0000313" key="2">
    <source>
        <dbReference type="Proteomes" id="UP000664859"/>
    </source>
</evidence>
<comment type="caution">
    <text evidence="1">The sequence shown here is derived from an EMBL/GenBank/DDBJ whole genome shotgun (WGS) entry which is preliminary data.</text>
</comment>
<organism evidence="1 2">
    <name type="scientific">Tribonema minus</name>
    <dbReference type="NCBI Taxonomy" id="303371"/>
    <lineage>
        <taxon>Eukaryota</taxon>
        <taxon>Sar</taxon>
        <taxon>Stramenopiles</taxon>
        <taxon>Ochrophyta</taxon>
        <taxon>PX clade</taxon>
        <taxon>Xanthophyceae</taxon>
        <taxon>Tribonematales</taxon>
        <taxon>Tribonemataceae</taxon>
        <taxon>Tribonema</taxon>
    </lineage>
</organism>
<reference evidence="1" key="1">
    <citation type="submission" date="2021-02" db="EMBL/GenBank/DDBJ databases">
        <title>First Annotated Genome of the Yellow-green Alga Tribonema minus.</title>
        <authorList>
            <person name="Mahan K.M."/>
        </authorList>
    </citation>
    <scope>NUCLEOTIDE SEQUENCE</scope>
    <source>
        <strain evidence="1">UTEX B ZZ1240</strain>
    </source>
</reference>
<name>A0A835YLI2_9STRA</name>